<feature type="region of interest" description="Disordered" evidence="1">
    <location>
        <begin position="1"/>
        <end position="73"/>
    </location>
</feature>
<accession>A0AAD9ERI0</accession>
<feature type="compositionally biased region" description="Basic and acidic residues" evidence="1">
    <location>
        <begin position="28"/>
        <end position="41"/>
    </location>
</feature>
<evidence type="ECO:0000313" key="2">
    <source>
        <dbReference type="EMBL" id="KAK1854041.1"/>
    </source>
</evidence>
<sequence length="187" mass="21421">MRKAPASVEKINGDGKHHTFLKKRKKPSPLEEKRPFERDSNNTHLRSAANAQKQTRRTSGNWRQPCSPPGSSAEVVIASSRSLIQRPGAKASQEYCPAREPPTVVLHTRRRLFVSTRDKRATPSVAYIRMCGMRYLAKPAFALNCSFLFPRQPWRARICLNCSLQHRGQHRIPQSLWRWVTVQTSVH</sequence>
<gene>
    <name evidence="2" type="ORF">CCHR01_03346</name>
</gene>
<dbReference type="AlphaFoldDB" id="A0AAD9ERI0"/>
<feature type="compositionally biased region" description="Polar residues" evidence="1">
    <location>
        <begin position="42"/>
        <end position="64"/>
    </location>
</feature>
<dbReference type="Proteomes" id="UP001243330">
    <property type="component" value="Unassembled WGS sequence"/>
</dbReference>
<name>A0AAD9ERI0_9PEZI</name>
<feature type="compositionally biased region" description="Basic residues" evidence="1">
    <location>
        <begin position="18"/>
        <end position="27"/>
    </location>
</feature>
<evidence type="ECO:0000313" key="3">
    <source>
        <dbReference type="Proteomes" id="UP001243330"/>
    </source>
</evidence>
<protein>
    <submittedName>
        <fullName evidence="2">Uncharacterized protein</fullName>
    </submittedName>
</protein>
<reference evidence="2" key="1">
    <citation type="submission" date="2023-01" db="EMBL/GenBank/DDBJ databases">
        <title>Colletotrichum chrysophilum M932 genome sequence.</title>
        <authorList>
            <person name="Baroncelli R."/>
        </authorList>
    </citation>
    <scope>NUCLEOTIDE SEQUENCE</scope>
    <source>
        <strain evidence="2">M932</strain>
    </source>
</reference>
<proteinExistence type="predicted"/>
<organism evidence="2 3">
    <name type="scientific">Colletotrichum chrysophilum</name>
    <dbReference type="NCBI Taxonomy" id="1836956"/>
    <lineage>
        <taxon>Eukaryota</taxon>
        <taxon>Fungi</taxon>
        <taxon>Dikarya</taxon>
        <taxon>Ascomycota</taxon>
        <taxon>Pezizomycotina</taxon>
        <taxon>Sordariomycetes</taxon>
        <taxon>Hypocreomycetidae</taxon>
        <taxon>Glomerellales</taxon>
        <taxon>Glomerellaceae</taxon>
        <taxon>Colletotrichum</taxon>
        <taxon>Colletotrichum gloeosporioides species complex</taxon>
    </lineage>
</organism>
<comment type="caution">
    <text evidence="2">The sequence shown here is derived from an EMBL/GenBank/DDBJ whole genome shotgun (WGS) entry which is preliminary data.</text>
</comment>
<dbReference type="EMBL" id="JAQOWY010000044">
    <property type="protein sequence ID" value="KAK1854041.1"/>
    <property type="molecule type" value="Genomic_DNA"/>
</dbReference>
<evidence type="ECO:0000256" key="1">
    <source>
        <dbReference type="SAM" id="MobiDB-lite"/>
    </source>
</evidence>
<keyword evidence="3" id="KW-1185">Reference proteome</keyword>